<keyword evidence="3" id="KW-1185">Reference proteome</keyword>
<accession>A0A7X0NIJ4</accession>
<dbReference type="RefSeq" id="WP_221435213.1">
    <property type="nucleotide sequence ID" value="NZ_AP027362.1"/>
</dbReference>
<organism evidence="2 3">
    <name type="scientific">Thalassotalea piscium</name>
    <dbReference type="NCBI Taxonomy" id="1230533"/>
    <lineage>
        <taxon>Bacteria</taxon>
        <taxon>Pseudomonadati</taxon>
        <taxon>Pseudomonadota</taxon>
        <taxon>Gammaproteobacteria</taxon>
        <taxon>Alteromonadales</taxon>
        <taxon>Colwelliaceae</taxon>
        <taxon>Thalassotalea</taxon>
    </lineage>
</organism>
<protein>
    <recommendedName>
        <fullName evidence="4">DUF3465 domain-containing protein</fullName>
    </recommendedName>
</protein>
<dbReference type="Pfam" id="PF11948">
    <property type="entry name" value="DUF3465"/>
    <property type="match status" value="1"/>
</dbReference>
<reference evidence="2 3" key="1">
    <citation type="submission" date="2020-08" db="EMBL/GenBank/DDBJ databases">
        <title>Genomic Encyclopedia of Type Strains, Phase IV (KMG-IV): sequencing the most valuable type-strain genomes for metagenomic binning, comparative biology and taxonomic classification.</title>
        <authorList>
            <person name="Goeker M."/>
        </authorList>
    </citation>
    <scope>NUCLEOTIDE SEQUENCE [LARGE SCALE GENOMIC DNA]</scope>
    <source>
        <strain evidence="2 3">DSM 26287</strain>
    </source>
</reference>
<comment type="caution">
    <text evidence="2">The sequence shown here is derived from an EMBL/GenBank/DDBJ whole genome shotgun (WGS) entry which is preliminary data.</text>
</comment>
<proteinExistence type="predicted"/>
<dbReference type="AlphaFoldDB" id="A0A7X0NIJ4"/>
<evidence type="ECO:0008006" key="4">
    <source>
        <dbReference type="Google" id="ProtNLM"/>
    </source>
</evidence>
<gene>
    <name evidence="2" type="ORF">HNQ55_002564</name>
</gene>
<dbReference type="Proteomes" id="UP000537141">
    <property type="component" value="Unassembled WGS sequence"/>
</dbReference>
<feature type="region of interest" description="Disordered" evidence="1">
    <location>
        <begin position="73"/>
        <end position="93"/>
    </location>
</feature>
<feature type="compositionally biased region" description="Basic residues" evidence="1">
    <location>
        <begin position="84"/>
        <end position="93"/>
    </location>
</feature>
<evidence type="ECO:0000313" key="3">
    <source>
        <dbReference type="Proteomes" id="UP000537141"/>
    </source>
</evidence>
<sequence length="93" mass="10874">MKAIGIVHKILPDDLKGSRHQRFIVKLKDNQTVLIIHNIDISRKIHDLRIGDKVEFSGEYQWNSAGGMVHWTHKDPHSKQKGGWIKHKDRLYN</sequence>
<evidence type="ECO:0000313" key="2">
    <source>
        <dbReference type="EMBL" id="MBB6544040.1"/>
    </source>
</evidence>
<dbReference type="EMBL" id="JACHHU010000023">
    <property type="protein sequence ID" value="MBB6544040.1"/>
    <property type="molecule type" value="Genomic_DNA"/>
</dbReference>
<dbReference type="InterPro" id="IPR021856">
    <property type="entry name" value="DUF3465"/>
</dbReference>
<evidence type="ECO:0000256" key="1">
    <source>
        <dbReference type="SAM" id="MobiDB-lite"/>
    </source>
</evidence>
<name>A0A7X0NIJ4_9GAMM</name>